<dbReference type="Proteomes" id="UP000288805">
    <property type="component" value="Unassembled WGS sequence"/>
</dbReference>
<accession>A0A438KR99</accession>
<organism evidence="1 2">
    <name type="scientific">Vitis vinifera</name>
    <name type="common">Grape</name>
    <dbReference type="NCBI Taxonomy" id="29760"/>
    <lineage>
        <taxon>Eukaryota</taxon>
        <taxon>Viridiplantae</taxon>
        <taxon>Streptophyta</taxon>
        <taxon>Embryophyta</taxon>
        <taxon>Tracheophyta</taxon>
        <taxon>Spermatophyta</taxon>
        <taxon>Magnoliopsida</taxon>
        <taxon>eudicotyledons</taxon>
        <taxon>Gunneridae</taxon>
        <taxon>Pentapetalae</taxon>
        <taxon>rosids</taxon>
        <taxon>Vitales</taxon>
        <taxon>Vitaceae</taxon>
        <taxon>Viteae</taxon>
        <taxon>Vitis</taxon>
    </lineage>
</organism>
<proteinExistence type="predicted"/>
<dbReference type="PANTHER" id="PTHR36617:SF16">
    <property type="entry name" value="OS04G0516500 PROTEIN"/>
    <property type="match status" value="1"/>
</dbReference>
<evidence type="ECO:0000313" key="2">
    <source>
        <dbReference type="Proteomes" id="UP000288805"/>
    </source>
</evidence>
<reference evidence="1 2" key="1">
    <citation type="journal article" date="2018" name="PLoS Genet.">
        <title>Population sequencing reveals clonal diversity and ancestral inbreeding in the grapevine cultivar Chardonnay.</title>
        <authorList>
            <person name="Roach M.J."/>
            <person name="Johnson D.L."/>
            <person name="Bohlmann J."/>
            <person name="van Vuuren H.J."/>
            <person name="Jones S.J."/>
            <person name="Pretorius I.S."/>
            <person name="Schmidt S.A."/>
            <person name="Borneman A.R."/>
        </authorList>
    </citation>
    <scope>NUCLEOTIDE SEQUENCE [LARGE SCALE GENOMIC DNA]</scope>
    <source>
        <strain evidence="2">cv. Chardonnay</strain>
        <tissue evidence="1">Leaf</tissue>
    </source>
</reference>
<comment type="caution">
    <text evidence="1">The sequence shown here is derived from an EMBL/GenBank/DDBJ whole genome shotgun (WGS) entry which is preliminary data.</text>
</comment>
<dbReference type="EMBL" id="QGNW01000001">
    <property type="protein sequence ID" value="RVX23730.1"/>
    <property type="molecule type" value="Genomic_DNA"/>
</dbReference>
<evidence type="ECO:0008006" key="3">
    <source>
        <dbReference type="Google" id="ProtNLM"/>
    </source>
</evidence>
<sequence length="177" mass="20627">MEAFWRQIISGKYGDLEEGWCFKEARGGYGVGLWKTIRKLWDLVSCKLSFSVGNGKRIKFYKDKWYRDEPLNVSFPSLFALSNSKDAWVVELWQHSNEGGSWNPNFPRPLNDWEIVIVERFLARLQDKVVEEGTEDKVCWVETKSETFSIKSLYASLEIKRVVQFPSSVVWNVWGSS</sequence>
<name>A0A438KR99_VITVI</name>
<evidence type="ECO:0000313" key="1">
    <source>
        <dbReference type="EMBL" id="RVX23730.1"/>
    </source>
</evidence>
<dbReference type="AlphaFoldDB" id="A0A438KR99"/>
<gene>
    <name evidence="1" type="ORF">CK203_000595</name>
</gene>
<dbReference type="PANTHER" id="PTHR36617">
    <property type="entry name" value="PROTEIN, PUTATIVE-RELATED"/>
    <property type="match status" value="1"/>
</dbReference>
<protein>
    <recommendedName>
        <fullName evidence="3">Reverse transcriptase zinc-binding domain-containing protein</fullName>
    </recommendedName>
</protein>